<keyword evidence="1" id="KW-0812">Transmembrane</keyword>
<keyword evidence="1" id="KW-0472">Membrane</keyword>
<feature type="transmembrane region" description="Helical" evidence="1">
    <location>
        <begin position="15"/>
        <end position="33"/>
    </location>
</feature>
<reference evidence="2 3" key="1">
    <citation type="submission" date="2024-02" db="EMBL/GenBank/DDBJ databases">
        <title>Rhodopirellula caenicola NBRC 110016.</title>
        <authorList>
            <person name="Ichikawa N."/>
            <person name="Katano-Makiyama Y."/>
            <person name="Hidaka K."/>
        </authorList>
    </citation>
    <scope>NUCLEOTIDE SEQUENCE [LARGE SCALE GENOMIC DNA]</scope>
    <source>
        <strain evidence="2 3">NBRC 110016</strain>
    </source>
</reference>
<feature type="transmembrane region" description="Helical" evidence="1">
    <location>
        <begin position="45"/>
        <end position="69"/>
    </location>
</feature>
<accession>A0ABP9VN55</accession>
<evidence type="ECO:0000313" key="2">
    <source>
        <dbReference type="EMBL" id="GAA5506020.1"/>
    </source>
</evidence>
<keyword evidence="1" id="KW-1133">Transmembrane helix</keyword>
<keyword evidence="3" id="KW-1185">Reference proteome</keyword>
<comment type="caution">
    <text evidence="2">The sequence shown here is derived from an EMBL/GenBank/DDBJ whole genome shotgun (WGS) entry which is preliminary data.</text>
</comment>
<name>A0ABP9VN55_9BACT</name>
<organism evidence="2 3">
    <name type="scientific">Novipirellula caenicola</name>
    <dbReference type="NCBI Taxonomy" id="1536901"/>
    <lineage>
        <taxon>Bacteria</taxon>
        <taxon>Pseudomonadati</taxon>
        <taxon>Planctomycetota</taxon>
        <taxon>Planctomycetia</taxon>
        <taxon>Pirellulales</taxon>
        <taxon>Pirellulaceae</taxon>
        <taxon>Novipirellula</taxon>
    </lineage>
</organism>
<proteinExistence type="predicted"/>
<dbReference type="RefSeq" id="WP_345682988.1">
    <property type="nucleotide sequence ID" value="NZ_BAABRO010000002.1"/>
</dbReference>
<gene>
    <name evidence="2" type="ORF">Rcae01_01470</name>
</gene>
<dbReference type="EMBL" id="BAABRO010000002">
    <property type="protein sequence ID" value="GAA5506020.1"/>
    <property type="molecule type" value="Genomic_DNA"/>
</dbReference>
<evidence type="ECO:0000313" key="3">
    <source>
        <dbReference type="Proteomes" id="UP001416858"/>
    </source>
</evidence>
<protein>
    <submittedName>
        <fullName evidence="2">Uncharacterized protein</fullName>
    </submittedName>
</protein>
<sequence>MSHFYRYEKRQRRTAMLLVVNMVVLLAMYLAARKFIQPSEAGEQLFYWMNIALPIVELGLLVFAVLFWIQDGTFKIAVDADHFEIADPLSEKASFCVSVKEIVEISQTHEKHVGVSKITMLMKSGERIPILQNYNYSRGKLYAALAKANSNIRLPEHTFRFKQV</sequence>
<evidence type="ECO:0000256" key="1">
    <source>
        <dbReference type="SAM" id="Phobius"/>
    </source>
</evidence>
<dbReference type="Proteomes" id="UP001416858">
    <property type="component" value="Unassembled WGS sequence"/>
</dbReference>